<dbReference type="EMBL" id="CYKH01001685">
    <property type="protein sequence ID" value="CUG88935.1"/>
    <property type="molecule type" value="Genomic_DNA"/>
</dbReference>
<evidence type="ECO:0000313" key="3">
    <source>
        <dbReference type="Proteomes" id="UP000051952"/>
    </source>
</evidence>
<name>A0A0S4JFI7_BODSA</name>
<feature type="compositionally biased region" description="Low complexity" evidence="1">
    <location>
        <begin position="19"/>
        <end position="30"/>
    </location>
</feature>
<evidence type="ECO:0000256" key="1">
    <source>
        <dbReference type="SAM" id="MobiDB-lite"/>
    </source>
</evidence>
<dbReference type="VEuPathDB" id="TriTrypDB:BSAL_18315"/>
<organism evidence="2 3">
    <name type="scientific">Bodo saltans</name>
    <name type="common">Flagellated protozoan</name>
    <dbReference type="NCBI Taxonomy" id="75058"/>
    <lineage>
        <taxon>Eukaryota</taxon>
        <taxon>Discoba</taxon>
        <taxon>Euglenozoa</taxon>
        <taxon>Kinetoplastea</taxon>
        <taxon>Metakinetoplastina</taxon>
        <taxon>Eubodonida</taxon>
        <taxon>Bodonidae</taxon>
        <taxon>Bodo</taxon>
    </lineage>
</organism>
<dbReference type="AlphaFoldDB" id="A0A0S4JFI7"/>
<keyword evidence="3" id="KW-1185">Reference proteome</keyword>
<feature type="region of interest" description="Disordered" evidence="1">
    <location>
        <begin position="1"/>
        <end position="32"/>
    </location>
</feature>
<sequence length="865" mass="95553">MRGRNVGGNQSSHQRPIVPSSGAPSTPAAAYVPPATRHPARWDIESQCAKFLQQNWVKIAFVTTVDAPWENPNASSLSGIEAYCNRIIQGLLSPLNREHQKFLLTVQRYMLSEEILDREFHPNGRLAFLSTHLKEDFNVPVHLRLGKFLSMRTAANVRLASSRSMGELRVAYVQYLKAIEGLRGRGVTTYVAARDTVVVDAVLDGFNLTLPKRLWRKRQAAMPSCADAEAEPGADGEEYDAADKNIDGEVGADVEHSALPGPVVHRWLKTATYSRHEGTPAFSDCNGVANDFTLSYLLRRTFLLPAPGNHQQQHLTSSDSNECAKFSPNPHLKMMFLHCVWLAAQPQAPRIDSPFTTIREQTKLEYITRVAEAKAIVESLQHKALESDAIVNSVLDIRRITTEYGLDQVEDAIYQCDVESGRARQVEGAKNEQNVWSAYEDVLVRQVVIPLHREILMGPNALAPLSIADVRNRQAASAVTYYRDHQRSAAAEALGQEYLVGNDPTLWVQKCLAMKLTDDELAIVMAHPLYDTELFDEERKILVAKGAAGEEAWESRRKYFQFRIFAEHCVQLPFYHFVDESALTLWSQTPATARQLMEDPNNALVWKSVGELDGVLLDLNGDHDVLACFEIKANAADIGKALKQGLKLSELLDMSYGGGAAATAPAAPSPPDSAEKPPPLQMRVLPAAAPKFSTPYYQDIFPLYATNFKRYFGSTARRMERWYIVTNLPSESTSSSNTAAPVPAPRVVHSGSRIGGNAPSWFVPCSGRTRHHLVDAMGQVLAQSLPRLSSSSSNGSSSSRSTADIIHPKSLDRSCCGAMARRLSSQMYGKKQSDPSPKEVLDLLGASGRISNVIWLERHETAECA</sequence>
<dbReference type="Proteomes" id="UP000051952">
    <property type="component" value="Unassembled WGS sequence"/>
</dbReference>
<reference evidence="3" key="1">
    <citation type="submission" date="2015-09" db="EMBL/GenBank/DDBJ databases">
        <authorList>
            <consortium name="Pathogen Informatics"/>
        </authorList>
    </citation>
    <scope>NUCLEOTIDE SEQUENCE [LARGE SCALE GENOMIC DNA]</scope>
    <source>
        <strain evidence="3">Lake Konstanz</strain>
    </source>
</reference>
<gene>
    <name evidence="2" type="ORF">BSAL_18315</name>
</gene>
<proteinExistence type="predicted"/>
<accession>A0A0S4JFI7</accession>
<evidence type="ECO:0000313" key="2">
    <source>
        <dbReference type="EMBL" id="CUG88935.1"/>
    </source>
</evidence>
<protein>
    <submittedName>
        <fullName evidence="2">Uncharacterized protein</fullName>
    </submittedName>
</protein>